<keyword evidence="1" id="KW-1133">Transmembrane helix</keyword>
<gene>
    <name evidence="2" type="ORF">GH741_14425</name>
</gene>
<keyword evidence="1" id="KW-0472">Membrane</keyword>
<accession>A0A6A8DDR4</accession>
<feature type="transmembrane region" description="Helical" evidence="1">
    <location>
        <begin position="52"/>
        <end position="73"/>
    </location>
</feature>
<feature type="transmembrane region" description="Helical" evidence="1">
    <location>
        <begin position="21"/>
        <end position="46"/>
    </location>
</feature>
<evidence type="ECO:0000256" key="1">
    <source>
        <dbReference type="SAM" id="Phobius"/>
    </source>
</evidence>
<dbReference type="Proteomes" id="UP000799092">
    <property type="component" value="Unassembled WGS sequence"/>
</dbReference>
<evidence type="ECO:0000313" key="2">
    <source>
        <dbReference type="EMBL" id="MRH43835.1"/>
    </source>
</evidence>
<dbReference type="OrthoDB" id="2973972at2"/>
<keyword evidence="1" id="KW-0812">Transmembrane</keyword>
<protein>
    <submittedName>
        <fullName evidence="2">Uncharacterized protein</fullName>
    </submittedName>
</protein>
<comment type="caution">
    <text evidence="2">The sequence shown here is derived from an EMBL/GenBank/DDBJ whole genome shotgun (WGS) entry which is preliminary data.</text>
</comment>
<dbReference type="AlphaFoldDB" id="A0A6A8DDR4"/>
<name>A0A6A8DDR4_9BACI</name>
<reference evidence="2" key="1">
    <citation type="submission" date="2019-11" db="EMBL/GenBank/DDBJ databases">
        <authorList>
            <person name="Li J."/>
        </authorList>
    </citation>
    <scope>NUCLEOTIDE SEQUENCE</scope>
    <source>
        <strain evidence="2">B6B</strain>
    </source>
</reference>
<dbReference type="EMBL" id="WJNG01000012">
    <property type="protein sequence ID" value="MRH43835.1"/>
    <property type="molecule type" value="Genomic_DNA"/>
</dbReference>
<sequence length="85" mass="10218">MNANREKQMIKWEKTREFGKWKYILVSGVFGGVVYFIISILLDIMFSRPFNFYEHIITGIIFGFVYGLVSWMLSERNYKKYKENS</sequence>
<evidence type="ECO:0000313" key="3">
    <source>
        <dbReference type="Proteomes" id="UP000799092"/>
    </source>
</evidence>
<dbReference type="RefSeq" id="WP_153737464.1">
    <property type="nucleotide sequence ID" value="NZ_WJNG01000012.1"/>
</dbReference>
<keyword evidence="3" id="KW-1185">Reference proteome</keyword>
<organism evidence="2 3">
    <name type="scientific">Aquibacillus halophilus</name>
    <dbReference type="NCBI Taxonomy" id="930132"/>
    <lineage>
        <taxon>Bacteria</taxon>
        <taxon>Bacillati</taxon>
        <taxon>Bacillota</taxon>
        <taxon>Bacilli</taxon>
        <taxon>Bacillales</taxon>
        <taxon>Bacillaceae</taxon>
        <taxon>Aquibacillus</taxon>
    </lineage>
</organism>
<proteinExistence type="predicted"/>